<protein>
    <submittedName>
        <fullName evidence="6">Uncharacterized protein</fullName>
    </submittedName>
</protein>
<dbReference type="Proteomes" id="UP000176241">
    <property type="component" value="Unassembled WGS sequence"/>
</dbReference>
<comment type="subcellular location">
    <subcellularLocation>
        <location evidence="1">Secreted</location>
    </subcellularLocation>
</comment>
<evidence type="ECO:0000256" key="1">
    <source>
        <dbReference type="ARBA" id="ARBA00004613"/>
    </source>
</evidence>
<keyword evidence="3" id="KW-0732">Signal</keyword>
<evidence type="ECO:0000256" key="5">
    <source>
        <dbReference type="SAM" id="Phobius"/>
    </source>
</evidence>
<dbReference type="EMBL" id="MHIC01000038">
    <property type="protein sequence ID" value="OGY43993.1"/>
    <property type="molecule type" value="Genomic_DNA"/>
</dbReference>
<dbReference type="InterPro" id="IPR059100">
    <property type="entry name" value="TSP3_bac"/>
</dbReference>
<proteinExistence type="predicted"/>
<name>A0A1G1XV98_9BACT</name>
<keyword evidence="5" id="KW-0472">Membrane</keyword>
<reference evidence="6 7" key="1">
    <citation type="journal article" date="2016" name="Nat. Commun.">
        <title>Thousands of microbial genomes shed light on interconnected biogeochemical processes in an aquifer system.</title>
        <authorList>
            <person name="Anantharaman K."/>
            <person name="Brown C.T."/>
            <person name="Hug L.A."/>
            <person name="Sharon I."/>
            <person name="Castelle C.J."/>
            <person name="Probst A.J."/>
            <person name="Thomas B.C."/>
            <person name="Singh A."/>
            <person name="Wilkins M.J."/>
            <person name="Karaoz U."/>
            <person name="Brodie E.L."/>
            <person name="Williams K.H."/>
            <person name="Hubbard S.S."/>
            <person name="Banfield J.F."/>
        </authorList>
    </citation>
    <scope>NUCLEOTIDE SEQUENCE [LARGE SCALE GENOMIC DNA]</scope>
</reference>
<evidence type="ECO:0000256" key="2">
    <source>
        <dbReference type="ARBA" id="ARBA00022525"/>
    </source>
</evidence>
<keyword evidence="4" id="KW-0106">Calcium</keyword>
<gene>
    <name evidence="6" type="ORF">A2731_02610</name>
</gene>
<evidence type="ECO:0000256" key="3">
    <source>
        <dbReference type="ARBA" id="ARBA00022729"/>
    </source>
</evidence>
<keyword evidence="2" id="KW-0964">Secreted</keyword>
<dbReference type="Pfam" id="PF18884">
    <property type="entry name" value="TSP3_bac"/>
    <property type="match status" value="2"/>
</dbReference>
<comment type="caution">
    <text evidence="6">The sequence shown here is derived from an EMBL/GenBank/DDBJ whole genome shotgun (WGS) entry which is preliminary data.</text>
</comment>
<evidence type="ECO:0000313" key="7">
    <source>
        <dbReference type="Proteomes" id="UP000176241"/>
    </source>
</evidence>
<evidence type="ECO:0000313" key="6">
    <source>
        <dbReference type="EMBL" id="OGY43993.1"/>
    </source>
</evidence>
<feature type="transmembrane region" description="Helical" evidence="5">
    <location>
        <begin position="48"/>
        <end position="68"/>
    </location>
</feature>
<sequence length="280" mass="30862">MAQSGKKSQNLKILSEIYHEDKFETKTSQRKFDSIKKYFNDPKNVDKWLSGAVLFFGIFGIVFGFAHFKGLIRKPFLPTPNNQQLNLNTNNNQADLLGLSQKDTDQDGLSDYDEIYIHATSPYLEDSDSDGLDDQKEIARGSDPNCPAGQNCLGFSELESGVSASDTNVPVSGVPILQGEASVSQLRDLLRNAGMSEEMLSDLSDEEILSAYQEVLGQSGSSGSSQSSQTVTLPVQQIEDLTPDQIRQLLREQGVSEENLSQISDAELMNLVKETLEEVQ</sequence>
<accession>A0A1G1XV98</accession>
<keyword evidence="5" id="KW-0812">Transmembrane</keyword>
<evidence type="ECO:0000256" key="4">
    <source>
        <dbReference type="ARBA" id="ARBA00022837"/>
    </source>
</evidence>
<dbReference type="AlphaFoldDB" id="A0A1G1XV98"/>
<keyword evidence="5" id="KW-1133">Transmembrane helix</keyword>
<dbReference type="STRING" id="1797533.A2731_02610"/>
<organism evidence="6 7">
    <name type="scientific">Candidatus Buchananbacteria bacterium RIFCSPHIGHO2_01_FULL_39_8</name>
    <dbReference type="NCBI Taxonomy" id="1797533"/>
    <lineage>
        <taxon>Bacteria</taxon>
        <taxon>Candidatus Buchananiibacteriota</taxon>
    </lineage>
</organism>